<evidence type="ECO:0000259" key="6">
    <source>
        <dbReference type="PROSITE" id="PS50977"/>
    </source>
</evidence>
<dbReference type="PRINTS" id="PR00455">
    <property type="entry name" value="HTHTETR"/>
</dbReference>
<dbReference type="PROSITE" id="PS50977">
    <property type="entry name" value="HTH_TETR_2"/>
    <property type="match status" value="1"/>
</dbReference>
<dbReference type="Gene3D" id="1.10.357.10">
    <property type="entry name" value="Tetracycline Repressor, domain 2"/>
    <property type="match status" value="1"/>
</dbReference>
<evidence type="ECO:0000256" key="3">
    <source>
        <dbReference type="ARBA" id="ARBA00023163"/>
    </source>
</evidence>
<dbReference type="EMBL" id="JBHSIM010000013">
    <property type="protein sequence ID" value="MFC4832091.1"/>
    <property type="molecule type" value="Genomic_DNA"/>
</dbReference>
<feature type="DNA-binding region" description="H-T-H motif" evidence="4">
    <location>
        <begin position="42"/>
        <end position="61"/>
    </location>
</feature>
<organism evidence="7 8">
    <name type="scientific">Actinomycetospora chibensis</name>
    <dbReference type="NCBI Taxonomy" id="663606"/>
    <lineage>
        <taxon>Bacteria</taxon>
        <taxon>Bacillati</taxon>
        <taxon>Actinomycetota</taxon>
        <taxon>Actinomycetes</taxon>
        <taxon>Pseudonocardiales</taxon>
        <taxon>Pseudonocardiaceae</taxon>
        <taxon>Actinomycetospora</taxon>
    </lineage>
</organism>
<evidence type="ECO:0000313" key="8">
    <source>
        <dbReference type="Proteomes" id="UP001595909"/>
    </source>
</evidence>
<keyword evidence="2 4" id="KW-0238">DNA-binding</keyword>
<dbReference type="InterPro" id="IPR041490">
    <property type="entry name" value="KstR2_TetR_C"/>
</dbReference>
<reference evidence="8" key="1">
    <citation type="journal article" date="2019" name="Int. J. Syst. Evol. Microbiol.">
        <title>The Global Catalogue of Microorganisms (GCM) 10K type strain sequencing project: providing services to taxonomists for standard genome sequencing and annotation.</title>
        <authorList>
            <consortium name="The Broad Institute Genomics Platform"/>
            <consortium name="The Broad Institute Genome Sequencing Center for Infectious Disease"/>
            <person name="Wu L."/>
            <person name="Ma J."/>
        </authorList>
    </citation>
    <scope>NUCLEOTIDE SEQUENCE [LARGE SCALE GENOMIC DNA]</scope>
    <source>
        <strain evidence="8">CCUG 50347</strain>
    </source>
</reference>
<evidence type="ECO:0000256" key="2">
    <source>
        <dbReference type="ARBA" id="ARBA00023125"/>
    </source>
</evidence>
<gene>
    <name evidence="7" type="ORF">ACFPEL_06680</name>
</gene>
<dbReference type="InterPro" id="IPR009057">
    <property type="entry name" value="Homeodomain-like_sf"/>
</dbReference>
<feature type="region of interest" description="Disordered" evidence="5">
    <location>
        <begin position="1"/>
        <end position="20"/>
    </location>
</feature>
<feature type="domain" description="HTH tetR-type" evidence="6">
    <location>
        <begin position="19"/>
        <end position="79"/>
    </location>
</feature>
<proteinExistence type="predicted"/>
<protein>
    <submittedName>
        <fullName evidence="7">TetR/AcrR family transcriptional regulator</fullName>
    </submittedName>
</protein>
<evidence type="ECO:0000256" key="1">
    <source>
        <dbReference type="ARBA" id="ARBA00023015"/>
    </source>
</evidence>
<dbReference type="SUPFAM" id="SSF48498">
    <property type="entry name" value="Tetracyclin repressor-like, C-terminal domain"/>
    <property type="match status" value="1"/>
</dbReference>
<accession>A0ABV9RD36</accession>
<evidence type="ECO:0000256" key="5">
    <source>
        <dbReference type="SAM" id="MobiDB-lite"/>
    </source>
</evidence>
<dbReference type="PANTHER" id="PTHR30055">
    <property type="entry name" value="HTH-TYPE TRANSCRIPTIONAL REGULATOR RUTR"/>
    <property type="match status" value="1"/>
</dbReference>
<dbReference type="Pfam" id="PF17932">
    <property type="entry name" value="TetR_C_24"/>
    <property type="match status" value="1"/>
</dbReference>
<sequence>MPPRSPRVPGTGDQDTKSARTRRRILESAAHVLSRRGYAGTRMAEIADLADLRLPAIYYYFPTRDAIVEEVTITGVRRTREHVVAALDALDATATPTDRICTAASAHLEMLLRESDFAAAAMRNAAQLPEELRAAGLAEERRYGELWRELFAEAARAGELDAGLDPRGARMLVLGALNWAPDWWDPARGTLDDIQETARRLVRNALGGPCQQF</sequence>
<name>A0ABV9RD36_9PSEU</name>
<evidence type="ECO:0000313" key="7">
    <source>
        <dbReference type="EMBL" id="MFC4832091.1"/>
    </source>
</evidence>
<comment type="caution">
    <text evidence="7">The sequence shown here is derived from an EMBL/GenBank/DDBJ whole genome shotgun (WGS) entry which is preliminary data.</text>
</comment>
<dbReference type="InterPro" id="IPR036271">
    <property type="entry name" value="Tet_transcr_reg_TetR-rel_C_sf"/>
</dbReference>
<dbReference type="PANTHER" id="PTHR30055:SF234">
    <property type="entry name" value="HTH-TYPE TRANSCRIPTIONAL REGULATOR BETI"/>
    <property type="match status" value="1"/>
</dbReference>
<keyword evidence="8" id="KW-1185">Reference proteome</keyword>
<keyword evidence="3" id="KW-0804">Transcription</keyword>
<dbReference type="Gene3D" id="1.10.10.60">
    <property type="entry name" value="Homeodomain-like"/>
    <property type="match status" value="1"/>
</dbReference>
<dbReference type="SUPFAM" id="SSF46689">
    <property type="entry name" value="Homeodomain-like"/>
    <property type="match status" value="1"/>
</dbReference>
<dbReference type="InterPro" id="IPR001647">
    <property type="entry name" value="HTH_TetR"/>
</dbReference>
<dbReference type="InterPro" id="IPR050109">
    <property type="entry name" value="HTH-type_TetR-like_transc_reg"/>
</dbReference>
<evidence type="ECO:0000256" key="4">
    <source>
        <dbReference type="PROSITE-ProRule" id="PRU00335"/>
    </source>
</evidence>
<dbReference type="Pfam" id="PF00440">
    <property type="entry name" value="TetR_N"/>
    <property type="match status" value="1"/>
</dbReference>
<dbReference type="RefSeq" id="WP_274189782.1">
    <property type="nucleotide sequence ID" value="NZ_BAABHN010000013.1"/>
</dbReference>
<dbReference type="Proteomes" id="UP001595909">
    <property type="component" value="Unassembled WGS sequence"/>
</dbReference>
<keyword evidence="1" id="KW-0805">Transcription regulation</keyword>